<evidence type="ECO:0000313" key="1">
    <source>
        <dbReference type="EMBL" id="MBA0810317.1"/>
    </source>
</evidence>
<dbReference type="Proteomes" id="UP000593560">
    <property type="component" value="Unassembled WGS sequence"/>
</dbReference>
<comment type="caution">
    <text evidence="1">The sequence shown here is derived from an EMBL/GenBank/DDBJ whole genome shotgun (WGS) entry which is preliminary data.</text>
</comment>
<dbReference type="EMBL" id="JABFAD010000010">
    <property type="protein sequence ID" value="MBA0810317.1"/>
    <property type="molecule type" value="Genomic_DNA"/>
</dbReference>
<name>A0A7J9HKF4_9ROSI</name>
<accession>A0A7J9HKF4</accession>
<proteinExistence type="predicted"/>
<sequence>MHKEFFMHLGTSSSHQHSLTRLKTIIMSLSSIMSFKSIPENQTQGLTNLEYCLPHLHQHPLRPPLTLLRKSQFK</sequence>
<dbReference type="AlphaFoldDB" id="A0A7J9HKF4"/>
<gene>
    <name evidence="1" type="ORF">Gohar_002321</name>
</gene>
<evidence type="ECO:0000313" key="2">
    <source>
        <dbReference type="Proteomes" id="UP000593560"/>
    </source>
</evidence>
<protein>
    <submittedName>
        <fullName evidence="1">Uncharacterized protein</fullName>
    </submittedName>
</protein>
<keyword evidence="2" id="KW-1185">Reference proteome</keyword>
<reference evidence="1 2" key="1">
    <citation type="journal article" date="2019" name="Genome Biol. Evol.">
        <title>Insights into the evolution of the New World diploid cottons (Gossypium, subgenus Houzingenia) based on genome sequencing.</title>
        <authorList>
            <person name="Grover C.E."/>
            <person name="Arick M.A. 2nd"/>
            <person name="Thrash A."/>
            <person name="Conover J.L."/>
            <person name="Sanders W.S."/>
            <person name="Peterson D.G."/>
            <person name="Frelichowski J.E."/>
            <person name="Scheffler J.A."/>
            <person name="Scheffler B.E."/>
            <person name="Wendel J.F."/>
        </authorList>
    </citation>
    <scope>NUCLEOTIDE SEQUENCE [LARGE SCALE GENOMIC DNA]</scope>
    <source>
        <strain evidence="1">0</strain>
        <tissue evidence="1">Leaf</tissue>
    </source>
</reference>
<organism evidence="1 2">
    <name type="scientific">Gossypium harknessii</name>
    <dbReference type="NCBI Taxonomy" id="34285"/>
    <lineage>
        <taxon>Eukaryota</taxon>
        <taxon>Viridiplantae</taxon>
        <taxon>Streptophyta</taxon>
        <taxon>Embryophyta</taxon>
        <taxon>Tracheophyta</taxon>
        <taxon>Spermatophyta</taxon>
        <taxon>Magnoliopsida</taxon>
        <taxon>eudicotyledons</taxon>
        <taxon>Gunneridae</taxon>
        <taxon>Pentapetalae</taxon>
        <taxon>rosids</taxon>
        <taxon>malvids</taxon>
        <taxon>Malvales</taxon>
        <taxon>Malvaceae</taxon>
        <taxon>Malvoideae</taxon>
        <taxon>Gossypium</taxon>
    </lineage>
</organism>